<sequence>MRQGFNWVIAQTQCFMTDTIRRTFFTAGLMLNLIGFGTALSASNAYAATVFLVCDGNFKTITGISDTRTRSEGTRASLGSSYYDGTNTMGQEAFTIAAALDKTIPVEDEFKGAFYLSIDGSNGVFSRVKLQPFERDVRLPSLDLQPEESMENGIMRSVNIVASEDELLLSARSESGGLVEALVEGRPMTPTREIVKDMSLSLNRFNGRLEIEWKDHEVRDYKPVGAIRSTKKRYSDVKRFDAMCKTMQERLF</sequence>
<dbReference type="EMBL" id="CP001751">
    <property type="protein sequence ID" value="ADE40484.1"/>
    <property type="molecule type" value="Genomic_DNA"/>
</dbReference>
<accession>D5BP50</accession>
<keyword evidence="2" id="KW-1185">Reference proteome</keyword>
<gene>
    <name evidence="1" type="ordered locus">SAR116_2241</name>
</gene>
<dbReference type="KEGG" id="apb:SAR116_2241"/>
<organism evidence="1 2">
    <name type="scientific">Puniceispirillum marinum (strain IMCC1322)</name>
    <dbReference type="NCBI Taxonomy" id="488538"/>
    <lineage>
        <taxon>Bacteria</taxon>
        <taxon>Pseudomonadati</taxon>
        <taxon>Pseudomonadota</taxon>
        <taxon>Alphaproteobacteria</taxon>
        <taxon>Candidatus Puniceispirillales</taxon>
        <taxon>Candidatus Puniceispirillaceae</taxon>
        <taxon>Candidatus Puniceispirillum</taxon>
    </lineage>
</organism>
<protein>
    <submittedName>
        <fullName evidence="1">B-glucosidase, glycoside hydrolase family 3 protein</fullName>
    </submittedName>
</protein>
<dbReference type="GO" id="GO:0016787">
    <property type="term" value="F:hydrolase activity"/>
    <property type="evidence" value="ECO:0007669"/>
    <property type="project" value="UniProtKB-KW"/>
</dbReference>
<reference evidence="1 2" key="1">
    <citation type="journal article" date="2010" name="J. Bacteriol.">
        <title>Complete genome sequence of "Candidatus Puniceispirillum marinum" IMCC1322, a representative of the SAR116 clade in the Alphaproteobacteria.</title>
        <authorList>
            <person name="Oh H.M."/>
            <person name="Kwon K.K."/>
            <person name="Kang I."/>
            <person name="Kang S.G."/>
            <person name="Lee J.H."/>
            <person name="Kim S.J."/>
            <person name="Cho J.C."/>
        </authorList>
    </citation>
    <scope>NUCLEOTIDE SEQUENCE [LARGE SCALE GENOMIC DNA]</scope>
    <source>
        <strain evidence="1 2">IMCC1322</strain>
    </source>
</reference>
<evidence type="ECO:0000313" key="1">
    <source>
        <dbReference type="EMBL" id="ADE40484.1"/>
    </source>
</evidence>
<dbReference type="AlphaFoldDB" id="D5BP50"/>
<evidence type="ECO:0000313" key="2">
    <source>
        <dbReference type="Proteomes" id="UP000007460"/>
    </source>
</evidence>
<keyword evidence="1" id="KW-0378">Hydrolase</keyword>
<proteinExistence type="predicted"/>
<dbReference type="HOGENOM" id="CLU_1102103_0_0_5"/>
<name>D5BP50_PUNMI</name>
<dbReference type="Proteomes" id="UP000007460">
    <property type="component" value="Chromosome"/>
</dbReference>